<feature type="transmembrane region" description="Helical" evidence="1">
    <location>
        <begin position="56"/>
        <end position="75"/>
    </location>
</feature>
<dbReference type="InterPro" id="IPR012651">
    <property type="entry name" value="Thia_Transptr_ThiT"/>
</dbReference>
<evidence type="ECO:0000313" key="3">
    <source>
        <dbReference type="Proteomes" id="UP001589833"/>
    </source>
</evidence>
<dbReference type="Pfam" id="PF09515">
    <property type="entry name" value="Thia_YuaJ"/>
    <property type="match status" value="1"/>
</dbReference>
<evidence type="ECO:0000256" key="1">
    <source>
        <dbReference type="SAM" id="Phobius"/>
    </source>
</evidence>
<keyword evidence="1" id="KW-0812">Transmembrane</keyword>
<feature type="transmembrane region" description="Helical" evidence="1">
    <location>
        <begin position="143"/>
        <end position="169"/>
    </location>
</feature>
<feature type="transmembrane region" description="Helical" evidence="1">
    <location>
        <begin position="29"/>
        <end position="49"/>
    </location>
</feature>
<gene>
    <name evidence="2" type="primary">thiT</name>
    <name evidence="2" type="ORF">ACFFH4_00110</name>
</gene>
<dbReference type="Proteomes" id="UP001589833">
    <property type="component" value="Unassembled WGS sequence"/>
</dbReference>
<feature type="transmembrane region" description="Helical" evidence="1">
    <location>
        <begin position="106"/>
        <end position="123"/>
    </location>
</feature>
<feature type="transmembrane region" description="Helical" evidence="1">
    <location>
        <begin position="81"/>
        <end position="99"/>
    </location>
</feature>
<keyword evidence="3" id="KW-1185">Reference proteome</keyword>
<comment type="caution">
    <text evidence="2">The sequence shown here is derived from an EMBL/GenBank/DDBJ whole genome shotgun (WGS) entry which is preliminary data.</text>
</comment>
<reference evidence="2 3" key="1">
    <citation type="submission" date="2024-09" db="EMBL/GenBank/DDBJ databases">
        <authorList>
            <person name="Sun Q."/>
            <person name="Mori K."/>
        </authorList>
    </citation>
    <scope>NUCLEOTIDE SEQUENCE [LARGE SCALE GENOMIC DNA]</scope>
    <source>
        <strain evidence="2 3">NCAIM B.02301</strain>
    </source>
</reference>
<accession>A0ABV6N9K7</accession>
<protein>
    <submittedName>
        <fullName evidence="2">Energy-coupled thiamine transporter ThiT</fullName>
    </submittedName>
</protein>
<dbReference type="EMBL" id="JBHLTR010000001">
    <property type="protein sequence ID" value="MFC0557455.1"/>
    <property type="molecule type" value="Genomic_DNA"/>
</dbReference>
<sequence>MNRDRLLTMIEVAVMTGLALVLNQVKFGALWAMGGSISLIMVPIFVIAFRRGWKMGIVTGFLVGMLNLITGGYVVHPIQLLLDYPVAYLVLGFASLFALKRDSVPSVKMIVTGLIFATTLRFLSHYTSGVVWFGEYAPEGWNVYLYSFFYNISYLVPEMLLTLGVLVLLAKKYPQFFRANHQRQFVDAA</sequence>
<feature type="transmembrane region" description="Helical" evidence="1">
    <location>
        <begin position="7"/>
        <end position="23"/>
    </location>
</feature>
<name>A0ABV6N9K7_9BACI</name>
<keyword evidence="1" id="KW-1133">Transmembrane helix</keyword>
<dbReference type="RefSeq" id="WP_273845969.1">
    <property type="nucleotide sequence ID" value="NZ_JAQQWT010000015.1"/>
</dbReference>
<organism evidence="2 3">
    <name type="scientific">Halalkalibacter alkalisediminis</name>
    <dbReference type="NCBI Taxonomy" id="935616"/>
    <lineage>
        <taxon>Bacteria</taxon>
        <taxon>Bacillati</taxon>
        <taxon>Bacillota</taxon>
        <taxon>Bacilli</taxon>
        <taxon>Bacillales</taxon>
        <taxon>Bacillaceae</taxon>
        <taxon>Halalkalibacter</taxon>
    </lineage>
</organism>
<dbReference type="NCBIfam" id="TIGR02357">
    <property type="entry name" value="ECF_ThiT_YuaJ"/>
    <property type="match status" value="1"/>
</dbReference>
<dbReference type="Gene3D" id="1.10.1760.20">
    <property type="match status" value="1"/>
</dbReference>
<proteinExistence type="predicted"/>
<evidence type="ECO:0000313" key="2">
    <source>
        <dbReference type="EMBL" id="MFC0557455.1"/>
    </source>
</evidence>
<keyword evidence="1" id="KW-0472">Membrane</keyword>